<dbReference type="SUPFAM" id="SSF50465">
    <property type="entry name" value="EF-Tu/eEF-1alpha/eIF2-gamma C-terminal domain"/>
    <property type="match status" value="1"/>
</dbReference>
<sequence>MAKEKFERDKPHVNVGTIGHIDHGKTTLTAAITTVLSEKYGGQASSFAEIDNAPEEKERGITIATSHVEYETDNRHYAHVDCPGHADYVKNMITGAAQMDGAILVVSAADGPMPQTREHILLARQVGVPYIVVFLNKADMVDDEELLELVEVEVRELLSEYDFPGDDIPFITGSALRALEGDEEYKNKIYELADALDSYIPEPVRDLDKPFLMPVEDVFSITGRGTVATGRIEQGIINTGDQVEIVGIRDTTTTVVTGVEMFRKILDRGEAGDNVGCLLRGTKREDIERGQVLCKPKSITPHTTYKAEVYVLKKEEGGRHTPFFTGYRPQFYFRTTDVTGVANLPEGVEMVMPGDNVQMEIELIQPIAMDPGLRFAIREGGRTVGSGVVTEVVK</sequence>
<dbReference type="PRINTS" id="PR00315">
    <property type="entry name" value="ELONGATNFCT"/>
</dbReference>
<comment type="catalytic activity">
    <reaction evidence="10">
        <text>GTP + H2O = GDP + phosphate + H(+)</text>
        <dbReference type="Rhea" id="RHEA:19669"/>
        <dbReference type="ChEBI" id="CHEBI:15377"/>
        <dbReference type="ChEBI" id="CHEBI:15378"/>
        <dbReference type="ChEBI" id="CHEBI:37565"/>
        <dbReference type="ChEBI" id="CHEBI:43474"/>
        <dbReference type="ChEBI" id="CHEBI:58189"/>
        <dbReference type="EC" id="3.6.5.3"/>
    </reaction>
</comment>
<dbReference type="HAMAP" id="MF_00118_B">
    <property type="entry name" value="EF_Tu_B"/>
    <property type="match status" value="1"/>
</dbReference>
<dbReference type="Pfam" id="PF03143">
    <property type="entry name" value="GTP_EFTU_D3"/>
    <property type="match status" value="1"/>
</dbReference>
<comment type="subunit">
    <text evidence="10">Monomer.</text>
</comment>
<dbReference type="NCBIfam" id="TIGR00485">
    <property type="entry name" value="EF-Tu"/>
    <property type="match status" value="1"/>
</dbReference>
<comment type="similarity">
    <text evidence="1 10">Belongs to the TRAFAC class translation factor GTPase superfamily. Classic translation factor GTPase family. EF-Tu/EF-1A subfamily.</text>
</comment>
<feature type="binding site" evidence="10">
    <location>
        <begin position="19"/>
        <end position="26"/>
    </location>
    <ligand>
        <name>GTP</name>
        <dbReference type="ChEBI" id="CHEBI:37565"/>
    </ligand>
</feature>
<dbReference type="GO" id="GO:0005525">
    <property type="term" value="F:GTP binding"/>
    <property type="evidence" value="ECO:0007669"/>
    <property type="project" value="UniProtKB-UniRule"/>
</dbReference>
<accession>A0A6J4S564</accession>
<dbReference type="InterPro" id="IPR000795">
    <property type="entry name" value="T_Tr_GTP-bd_dom"/>
</dbReference>
<comment type="subcellular location">
    <subcellularLocation>
        <location evidence="10">Cytoplasm</location>
    </subcellularLocation>
</comment>
<feature type="binding site" evidence="10">
    <location>
        <position position="26"/>
    </location>
    <ligand>
        <name>Mg(2+)</name>
        <dbReference type="ChEBI" id="CHEBI:18420"/>
    </ligand>
</feature>
<dbReference type="CDD" id="cd03697">
    <property type="entry name" value="EFTU_II"/>
    <property type="match status" value="1"/>
</dbReference>
<proteinExistence type="inferred from homology"/>
<dbReference type="Gene3D" id="2.40.30.10">
    <property type="entry name" value="Translation factors"/>
    <property type="match status" value="2"/>
</dbReference>
<dbReference type="Pfam" id="PF00009">
    <property type="entry name" value="GTP_EFTU"/>
    <property type="match status" value="1"/>
</dbReference>
<name>A0A6J4S564_9ACTN</name>
<gene>
    <name evidence="10" type="primary">tuf</name>
    <name evidence="12" type="ORF">AVDCRST_MAG13-1331</name>
</gene>
<evidence type="ECO:0000256" key="2">
    <source>
        <dbReference type="ARBA" id="ARBA00022490"/>
    </source>
</evidence>
<dbReference type="InterPro" id="IPR050055">
    <property type="entry name" value="EF-Tu_GTPase"/>
</dbReference>
<dbReference type="InterPro" id="IPR005225">
    <property type="entry name" value="Small_GTP-bd"/>
</dbReference>
<dbReference type="InterPro" id="IPR004541">
    <property type="entry name" value="Transl_elong_EFTu/EF1A_bac/org"/>
</dbReference>
<evidence type="ECO:0000256" key="6">
    <source>
        <dbReference type="ARBA" id="ARBA00022842"/>
    </source>
</evidence>
<keyword evidence="10" id="KW-0479">Metal-binding</keyword>
<evidence type="ECO:0000256" key="3">
    <source>
        <dbReference type="ARBA" id="ARBA00022741"/>
    </source>
</evidence>
<dbReference type="SUPFAM" id="SSF52540">
    <property type="entry name" value="P-loop containing nucleoside triphosphate hydrolases"/>
    <property type="match status" value="1"/>
</dbReference>
<dbReference type="InterPro" id="IPR004160">
    <property type="entry name" value="Transl_elong_EFTu/EF1A_C"/>
</dbReference>
<dbReference type="NCBIfam" id="NF000766">
    <property type="entry name" value="PRK00049.1"/>
    <property type="match status" value="1"/>
</dbReference>
<evidence type="ECO:0000313" key="12">
    <source>
        <dbReference type="EMBL" id="CAA9483840.1"/>
    </source>
</evidence>
<keyword evidence="2 10" id="KW-0963">Cytoplasm</keyword>
<evidence type="ECO:0000256" key="5">
    <source>
        <dbReference type="ARBA" id="ARBA00022801"/>
    </source>
</evidence>
<dbReference type="EC" id="3.6.5.3" evidence="10"/>
<dbReference type="InterPro" id="IPR004161">
    <property type="entry name" value="EFTu-like_2"/>
</dbReference>
<evidence type="ECO:0000256" key="8">
    <source>
        <dbReference type="ARBA" id="ARBA00023134"/>
    </source>
</evidence>
<dbReference type="InterPro" id="IPR031157">
    <property type="entry name" value="G_TR_CS"/>
</dbReference>
<dbReference type="PROSITE" id="PS51722">
    <property type="entry name" value="G_TR_2"/>
    <property type="match status" value="1"/>
</dbReference>
<keyword evidence="4 10" id="KW-0251">Elongation factor</keyword>
<keyword evidence="7 10" id="KW-0648">Protein biosynthesis</keyword>
<dbReference type="AlphaFoldDB" id="A0A6J4S564"/>
<dbReference type="PANTHER" id="PTHR43721:SF22">
    <property type="entry name" value="ELONGATION FACTOR TU, MITOCHONDRIAL"/>
    <property type="match status" value="1"/>
</dbReference>
<dbReference type="InterPro" id="IPR041709">
    <property type="entry name" value="EF-Tu_GTP-bd"/>
</dbReference>
<dbReference type="NCBIfam" id="TIGR00231">
    <property type="entry name" value="small_GTP"/>
    <property type="match status" value="1"/>
</dbReference>
<dbReference type="GO" id="GO:0003746">
    <property type="term" value="F:translation elongation factor activity"/>
    <property type="evidence" value="ECO:0007669"/>
    <property type="project" value="UniProtKB-UniRule"/>
</dbReference>
<keyword evidence="5 10" id="KW-0378">Hydrolase</keyword>
<evidence type="ECO:0000256" key="4">
    <source>
        <dbReference type="ARBA" id="ARBA00022768"/>
    </source>
</evidence>
<keyword evidence="8 10" id="KW-0342">GTP-binding</keyword>
<dbReference type="GO" id="GO:0005829">
    <property type="term" value="C:cytosol"/>
    <property type="evidence" value="ECO:0007669"/>
    <property type="project" value="TreeGrafter"/>
</dbReference>
<evidence type="ECO:0000256" key="1">
    <source>
        <dbReference type="ARBA" id="ARBA00007249"/>
    </source>
</evidence>
<dbReference type="InterPro" id="IPR009000">
    <property type="entry name" value="Transl_B-barrel_sf"/>
</dbReference>
<dbReference type="PANTHER" id="PTHR43721">
    <property type="entry name" value="ELONGATION FACTOR TU-RELATED"/>
    <property type="match status" value="1"/>
</dbReference>
<reference evidence="12" key="1">
    <citation type="submission" date="2020-02" db="EMBL/GenBank/DDBJ databases">
        <authorList>
            <person name="Meier V. D."/>
        </authorList>
    </citation>
    <scope>NUCLEOTIDE SEQUENCE</scope>
    <source>
        <strain evidence="12">AVDCRST_MAG13</strain>
    </source>
</reference>
<organism evidence="12">
    <name type="scientific">uncultured Solirubrobacteraceae bacterium</name>
    <dbReference type="NCBI Taxonomy" id="1162706"/>
    <lineage>
        <taxon>Bacteria</taxon>
        <taxon>Bacillati</taxon>
        <taxon>Actinomycetota</taxon>
        <taxon>Thermoleophilia</taxon>
        <taxon>Solirubrobacterales</taxon>
        <taxon>Solirubrobacteraceae</taxon>
        <taxon>environmental samples</taxon>
    </lineage>
</organism>
<feature type="binding site" evidence="10">
    <location>
        <begin position="81"/>
        <end position="85"/>
    </location>
    <ligand>
        <name>GTP</name>
        <dbReference type="ChEBI" id="CHEBI:37565"/>
    </ligand>
</feature>
<dbReference type="CDD" id="cd03707">
    <property type="entry name" value="EFTU_III"/>
    <property type="match status" value="1"/>
</dbReference>
<dbReference type="NCBIfam" id="NF009373">
    <property type="entry name" value="PRK12736.1"/>
    <property type="match status" value="1"/>
</dbReference>
<keyword evidence="3 10" id="KW-0547">Nucleotide-binding</keyword>
<dbReference type="PROSITE" id="PS00301">
    <property type="entry name" value="G_TR_1"/>
    <property type="match status" value="1"/>
</dbReference>
<dbReference type="NCBIfam" id="NF009372">
    <property type="entry name" value="PRK12735.1"/>
    <property type="match status" value="1"/>
</dbReference>
<evidence type="ECO:0000256" key="9">
    <source>
        <dbReference type="ARBA" id="ARBA00029554"/>
    </source>
</evidence>
<feature type="binding site" evidence="10">
    <location>
        <begin position="136"/>
        <end position="139"/>
    </location>
    <ligand>
        <name>GTP</name>
        <dbReference type="ChEBI" id="CHEBI:37565"/>
    </ligand>
</feature>
<feature type="domain" description="Tr-type G" evidence="11">
    <location>
        <begin position="10"/>
        <end position="204"/>
    </location>
</feature>
<dbReference type="CDD" id="cd01884">
    <property type="entry name" value="EF_Tu"/>
    <property type="match status" value="1"/>
</dbReference>
<comment type="function">
    <text evidence="10">GTP hydrolase that promotes the GTP-dependent binding of aminoacyl-tRNA to the A-site of ribosomes during protein biosynthesis.</text>
</comment>
<dbReference type="GO" id="GO:0003924">
    <property type="term" value="F:GTPase activity"/>
    <property type="evidence" value="ECO:0007669"/>
    <property type="project" value="UniProtKB-UniRule"/>
</dbReference>
<dbReference type="FunFam" id="3.40.50.300:FF:000003">
    <property type="entry name" value="Elongation factor Tu"/>
    <property type="match status" value="1"/>
</dbReference>
<keyword evidence="6 10" id="KW-0460">Magnesium</keyword>
<dbReference type="FunFam" id="2.40.30.10:FF:000001">
    <property type="entry name" value="Elongation factor Tu"/>
    <property type="match status" value="1"/>
</dbReference>
<dbReference type="GO" id="GO:0000287">
    <property type="term" value="F:magnesium ion binding"/>
    <property type="evidence" value="ECO:0007669"/>
    <property type="project" value="UniProtKB-UniRule"/>
</dbReference>
<dbReference type="EMBL" id="CADCVO010000208">
    <property type="protein sequence ID" value="CAA9483840.1"/>
    <property type="molecule type" value="Genomic_DNA"/>
</dbReference>
<dbReference type="InterPro" id="IPR033720">
    <property type="entry name" value="EFTU_2"/>
</dbReference>
<evidence type="ECO:0000256" key="7">
    <source>
        <dbReference type="ARBA" id="ARBA00022917"/>
    </source>
</evidence>
<dbReference type="Pfam" id="PF03144">
    <property type="entry name" value="GTP_EFTU_D2"/>
    <property type="match status" value="1"/>
</dbReference>
<evidence type="ECO:0000256" key="10">
    <source>
        <dbReference type="HAMAP-Rule" id="MF_00118"/>
    </source>
</evidence>
<evidence type="ECO:0000259" key="11">
    <source>
        <dbReference type="PROSITE" id="PS51722"/>
    </source>
</evidence>
<dbReference type="Gene3D" id="3.40.50.300">
    <property type="entry name" value="P-loop containing nucleotide triphosphate hydrolases"/>
    <property type="match status" value="1"/>
</dbReference>
<protein>
    <recommendedName>
        <fullName evidence="9 10">Elongation factor Tu</fullName>
        <shortName evidence="10">EF-Tu</shortName>
        <ecNumber evidence="10">3.6.5.3</ecNumber>
    </recommendedName>
</protein>
<dbReference type="InterPro" id="IPR009001">
    <property type="entry name" value="Transl_elong_EF1A/Init_IF2_C"/>
</dbReference>
<dbReference type="SUPFAM" id="SSF50447">
    <property type="entry name" value="Translation proteins"/>
    <property type="match status" value="1"/>
</dbReference>
<dbReference type="InterPro" id="IPR027417">
    <property type="entry name" value="P-loop_NTPase"/>
</dbReference>